<organism evidence="2 3">
    <name type="scientific">Neolewinella litorea</name>
    <dbReference type="NCBI Taxonomy" id="2562452"/>
    <lineage>
        <taxon>Bacteria</taxon>
        <taxon>Pseudomonadati</taxon>
        <taxon>Bacteroidota</taxon>
        <taxon>Saprospiria</taxon>
        <taxon>Saprospirales</taxon>
        <taxon>Lewinellaceae</taxon>
        <taxon>Neolewinella</taxon>
    </lineage>
</organism>
<keyword evidence="3" id="KW-1185">Reference proteome</keyword>
<comment type="caution">
    <text evidence="2">The sequence shown here is derived from an EMBL/GenBank/DDBJ whole genome shotgun (WGS) entry which is preliminary data.</text>
</comment>
<dbReference type="Pfam" id="PF00932">
    <property type="entry name" value="LTD"/>
    <property type="match status" value="1"/>
</dbReference>
<dbReference type="AlphaFoldDB" id="A0A4S4NFJ8"/>
<accession>A0A4S4NFJ8</accession>
<gene>
    <name evidence="2" type="ORF">E4021_14220</name>
</gene>
<evidence type="ECO:0000259" key="1">
    <source>
        <dbReference type="PROSITE" id="PS51841"/>
    </source>
</evidence>
<feature type="domain" description="LTD" evidence="1">
    <location>
        <begin position="292"/>
        <end position="412"/>
    </location>
</feature>
<dbReference type="EMBL" id="SRSF01000007">
    <property type="protein sequence ID" value="THH37575.1"/>
    <property type="molecule type" value="Genomic_DNA"/>
</dbReference>
<dbReference type="Proteomes" id="UP000308528">
    <property type="component" value="Unassembled WGS sequence"/>
</dbReference>
<reference evidence="2 3" key="1">
    <citation type="submission" date="2019-04" db="EMBL/GenBank/DDBJ databases">
        <title>Lewinella litorea sp. nov., isolated from a marine sand.</title>
        <authorList>
            <person name="Yoon J.-H."/>
        </authorList>
    </citation>
    <scope>NUCLEOTIDE SEQUENCE [LARGE SCALE GENOMIC DNA]</scope>
    <source>
        <strain evidence="2 3">HSMS-39</strain>
    </source>
</reference>
<dbReference type="PROSITE" id="PS51841">
    <property type="entry name" value="LTD"/>
    <property type="match status" value="1"/>
</dbReference>
<proteinExistence type="predicted"/>
<evidence type="ECO:0000313" key="3">
    <source>
        <dbReference type="Proteomes" id="UP000308528"/>
    </source>
</evidence>
<dbReference type="Gene3D" id="2.60.40.1260">
    <property type="entry name" value="Lamin Tail domain"/>
    <property type="match status" value="1"/>
</dbReference>
<dbReference type="InterPro" id="IPR036415">
    <property type="entry name" value="Lamin_tail_dom_sf"/>
</dbReference>
<sequence>MNAHLYPCLLVLLLTASPGTRGRAQDTIARQNFEPVAQPVLTYTTETAPYGSGGIPTWNVVDRIRGIEDAADGTRFWAARDVENTISGAPRSAITFDAGNICSLTSARFVFAYRVVGYDGGDDFGYVLHLDGFPEPEVILIDGRNGGGISTDGWVYDTVAIPGTAQTAALSLFFDQNGDDVAAIDDVQLLATGNQGSCRPICGIRLGEPVVSCESFTPDADELQLRIPYSGGESGVSVTSSTGIIGGDDPASQADGTITLGRLPEGEVHVLRVKGGDCDLTLQLAYPADWCTPSDLVINEVLADPGEDINGDGVINGADEFVEIYNRGTVDHDLGGHTVHEGSNSGARFTFPAGTVLAPNATFLVLAGGGSLNPDCAHGIASGFLGLNNDSPETVTLRDPDGKVIAQFSVEDAPAGESLVLSPDGNLDGGYQLHTAVAGTPSSACVETARLPVVLQSFTATSLHDAVRLDWRTTQETDNEVFVVERSKSGRSFREIGRVPAGNGRYFFVDYAPFPGQNIYRLRQLDTDGQETVFGPRLVRLDSGTVRVYPNPTSGKLFLSGEIEPDAVASVHRPDGRRVLSFRGGAVNVRALPAGVYYLRIRRASSSESFRFIKE</sequence>
<dbReference type="InterPro" id="IPR026444">
    <property type="entry name" value="Secre_tail"/>
</dbReference>
<dbReference type="OrthoDB" id="1490051at2"/>
<protein>
    <submittedName>
        <fullName evidence="2">T9SS type A sorting domain-containing protein</fullName>
    </submittedName>
</protein>
<evidence type="ECO:0000313" key="2">
    <source>
        <dbReference type="EMBL" id="THH37575.1"/>
    </source>
</evidence>
<dbReference type="InterPro" id="IPR001322">
    <property type="entry name" value="Lamin_tail_dom"/>
</dbReference>
<dbReference type="RefSeq" id="WP_136460040.1">
    <property type="nucleotide sequence ID" value="NZ_SRSF01000007.1"/>
</dbReference>
<dbReference type="NCBIfam" id="TIGR04183">
    <property type="entry name" value="Por_Secre_tail"/>
    <property type="match status" value="1"/>
</dbReference>
<name>A0A4S4NFJ8_9BACT</name>
<dbReference type="SUPFAM" id="SSF74853">
    <property type="entry name" value="Lamin A/C globular tail domain"/>
    <property type="match status" value="1"/>
</dbReference>